<dbReference type="SUPFAM" id="SSF46785">
    <property type="entry name" value="Winged helix' DNA-binding domain"/>
    <property type="match status" value="1"/>
</dbReference>
<accession>A0A1W1C9G6</accession>
<dbReference type="SMART" id="SM00419">
    <property type="entry name" value="HTH_CRP"/>
    <property type="match status" value="1"/>
</dbReference>
<keyword evidence="1" id="KW-0805">Transcription regulation</keyword>
<gene>
    <name evidence="6" type="ORF">MNB_SV-8-613</name>
</gene>
<dbReference type="InterPro" id="IPR014710">
    <property type="entry name" value="RmlC-like_jellyroll"/>
</dbReference>
<protein>
    <submittedName>
        <fullName evidence="6">Transcriptional regulator, Crp/Fnr family</fullName>
    </submittedName>
</protein>
<dbReference type="Gene3D" id="1.10.10.10">
    <property type="entry name" value="Winged helix-like DNA-binding domain superfamily/Winged helix DNA-binding domain"/>
    <property type="match status" value="1"/>
</dbReference>
<feature type="domain" description="HTH crp-type" evidence="5">
    <location>
        <begin position="142"/>
        <end position="204"/>
    </location>
</feature>
<dbReference type="Pfam" id="PF13545">
    <property type="entry name" value="HTH_Crp_2"/>
    <property type="match status" value="1"/>
</dbReference>
<dbReference type="AlphaFoldDB" id="A0A1W1C9G6"/>
<dbReference type="GO" id="GO:0005829">
    <property type="term" value="C:cytosol"/>
    <property type="evidence" value="ECO:0007669"/>
    <property type="project" value="TreeGrafter"/>
</dbReference>
<sequence length="233" mass="26576">MFKLEEIPMFSALTQEHIKELYDQTHIKHFTKDSIVFYEGDKSNYLHILLDGSIKLYKTTPKGTQIQINRLAAPSMIGEYACFEQQPFPATCEFVTDGTMGLLPFEMVYKHLNNSDFSLEIIKSLTGKVALLSALVHKETVLSSEAKVADLMMQKLALFHRLKNNEIASVLNLTPETFSRIMTKFKKEGLIKVESHIVTILNEDALYNIVETNTMKDCTNCIAHFKEQIGYKD</sequence>
<reference evidence="6" key="1">
    <citation type="submission" date="2016-10" db="EMBL/GenBank/DDBJ databases">
        <authorList>
            <person name="de Groot N.N."/>
        </authorList>
    </citation>
    <scope>NUCLEOTIDE SEQUENCE</scope>
</reference>
<keyword evidence="2" id="KW-0238">DNA-binding</keyword>
<dbReference type="PANTHER" id="PTHR24567:SF26">
    <property type="entry name" value="REGULATORY PROTEIN YEIL"/>
    <property type="match status" value="1"/>
</dbReference>
<name>A0A1W1C9G6_9ZZZZ</name>
<evidence type="ECO:0000259" key="4">
    <source>
        <dbReference type="PROSITE" id="PS50042"/>
    </source>
</evidence>
<keyword evidence="3" id="KW-0804">Transcription</keyword>
<organism evidence="6">
    <name type="scientific">hydrothermal vent metagenome</name>
    <dbReference type="NCBI Taxonomy" id="652676"/>
    <lineage>
        <taxon>unclassified sequences</taxon>
        <taxon>metagenomes</taxon>
        <taxon>ecological metagenomes</taxon>
    </lineage>
</organism>
<evidence type="ECO:0000259" key="5">
    <source>
        <dbReference type="PROSITE" id="PS51063"/>
    </source>
</evidence>
<evidence type="ECO:0000256" key="2">
    <source>
        <dbReference type="ARBA" id="ARBA00023125"/>
    </source>
</evidence>
<dbReference type="InterPro" id="IPR050397">
    <property type="entry name" value="Env_Response_Regulators"/>
</dbReference>
<dbReference type="InterPro" id="IPR018490">
    <property type="entry name" value="cNMP-bd_dom_sf"/>
</dbReference>
<dbReference type="SMART" id="SM00100">
    <property type="entry name" value="cNMP"/>
    <property type="match status" value="1"/>
</dbReference>
<evidence type="ECO:0000313" key="6">
    <source>
        <dbReference type="EMBL" id="SFV62488.1"/>
    </source>
</evidence>
<dbReference type="Pfam" id="PF00027">
    <property type="entry name" value="cNMP_binding"/>
    <property type="match status" value="1"/>
</dbReference>
<dbReference type="GO" id="GO:0003700">
    <property type="term" value="F:DNA-binding transcription factor activity"/>
    <property type="evidence" value="ECO:0007669"/>
    <property type="project" value="TreeGrafter"/>
</dbReference>
<dbReference type="InterPro" id="IPR000595">
    <property type="entry name" value="cNMP-bd_dom"/>
</dbReference>
<dbReference type="EMBL" id="FPHD01000060">
    <property type="protein sequence ID" value="SFV62488.1"/>
    <property type="molecule type" value="Genomic_DNA"/>
</dbReference>
<dbReference type="SUPFAM" id="SSF51206">
    <property type="entry name" value="cAMP-binding domain-like"/>
    <property type="match status" value="1"/>
</dbReference>
<feature type="domain" description="Cyclic nucleotide-binding" evidence="4">
    <location>
        <begin position="9"/>
        <end position="91"/>
    </location>
</feature>
<evidence type="ECO:0000256" key="1">
    <source>
        <dbReference type="ARBA" id="ARBA00023015"/>
    </source>
</evidence>
<evidence type="ECO:0000256" key="3">
    <source>
        <dbReference type="ARBA" id="ARBA00023163"/>
    </source>
</evidence>
<dbReference type="InterPro" id="IPR012318">
    <property type="entry name" value="HTH_CRP"/>
</dbReference>
<dbReference type="PRINTS" id="PR00034">
    <property type="entry name" value="HTHCRP"/>
</dbReference>
<dbReference type="PROSITE" id="PS51063">
    <property type="entry name" value="HTH_CRP_2"/>
    <property type="match status" value="1"/>
</dbReference>
<dbReference type="InterPro" id="IPR036388">
    <property type="entry name" value="WH-like_DNA-bd_sf"/>
</dbReference>
<dbReference type="PROSITE" id="PS50042">
    <property type="entry name" value="CNMP_BINDING_3"/>
    <property type="match status" value="1"/>
</dbReference>
<dbReference type="GO" id="GO:0003677">
    <property type="term" value="F:DNA binding"/>
    <property type="evidence" value="ECO:0007669"/>
    <property type="project" value="UniProtKB-KW"/>
</dbReference>
<proteinExistence type="predicted"/>
<dbReference type="PANTHER" id="PTHR24567">
    <property type="entry name" value="CRP FAMILY TRANSCRIPTIONAL REGULATORY PROTEIN"/>
    <property type="match status" value="1"/>
</dbReference>
<dbReference type="CDD" id="cd00038">
    <property type="entry name" value="CAP_ED"/>
    <property type="match status" value="1"/>
</dbReference>
<dbReference type="Gene3D" id="2.60.120.10">
    <property type="entry name" value="Jelly Rolls"/>
    <property type="match status" value="1"/>
</dbReference>
<dbReference type="InterPro" id="IPR036390">
    <property type="entry name" value="WH_DNA-bd_sf"/>
</dbReference>